<proteinExistence type="predicted"/>
<dbReference type="EMBL" id="RBKT01000001">
    <property type="protein sequence ID" value="RKR91970.1"/>
    <property type="molecule type" value="Genomic_DNA"/>
</dbReference>
<name>A0A495JSJ3_9ACTN</name>
<protein>
    <submittedName>
        <fullName evidence="1">Uncharacterized protein</fullName>
    </submittedName>
</protein>
<evidence type="ECO:0000313" key="2">
    <source>
        <dbReference type="Proteomes" id="UP000277671"/>
    </source>
</evidence>
<dbReference type="AlphaFoldDB" id="A0A495JSJ3"/>
<dbReference type="Proteomes" id="UP000277671">
    <property type="component" value="Unassembled WGS sequence"/>
</dbReference>
<keyword evidence="2" id="KW-1185">Reference proteome</keyword>
<accession>A0A495JSJ3</accession>
<sequence>MTSDAERMVREALRVTAQHANGGRCEQCTDTGCPALTKVQGLTKPGEW</sequence>
<dbReference type="RefSeq" id="WP_170208760.1">
    <property type="nucleotide sequence ID" value="NZ_RBKT01000001.1"/>
</dbReference>
<comment type="caution">
    <text evidence="1">The sequence shown here is derived from an EMBL/GenBank/DDBJ whole genome shotgun (WGS) entry which is preliminary data.</text>
</comment>
<reference evidence="1 2" key="1">
    <citation type="submission" date="2018-10" db="EMBL/GenBank/DDBJ databases">
        <title>Sequencing the genomes of 1000 actinobacteria strains.</title>
        <authorList>
            <person name="Klenk H.-P."/>
        </authorList>
    </citation>
    <scope>NUCLEOTIDE SEQUENCE [LARGE SCALE GENOMIC DNA]</scope>
    <source>
        <strain evidence="1 2">DSM 45175</strain>
    </source>
</reference>
<organism evidence="1 2">
    <name type="scientific">Micromonospora pisi</name>
    <dbReference type="NCBI Taxonomy" id="589240"/>
    <lineage>
        <taxon>Bacteria</taxon>
        <taxon>Bacillati</taxon>
        <taxon>Actinomycetota</taxon>
        <taxon>Actinomycetes</taxon>
        <taxon>Micromonosporales</taxon>
        <taxon>Micromonosporaceae</taxon>
        <taxon>Micromonospora</taxon>
    </lineage>
</organism>
<evidence type="ECO:0000313" key="1">
    <source>
        <dbReference type="EMBL" id="RKR91970.1"/>
    </source>
</evidence>
<gene>
    <name evidence="1" type="ORF">BDK92_6401</name>
</gene>